<feature type="repeat" description="ANK" evidence="3">
    <location>
        <begin position="836"/>
        <end position="864"/>
    </location>
</feature>
<dbReference type="PROSITE" id="PS50088">
    <property type="entry name" value="ANK_REPEAT"/>
    <property type="match status" value="5"/>
</dbReference>
<evidence type="ECO:0000256" key="2">
    <source>
        <dbReference type="ARBA" id="ARBA00023043"/>
    </source>
</evidence>
<organism evidence="4 5">
    <name type="scientific">Anaeromyces robustus</name>
    <dbReference type="NCBI Taxonomy" id="1754192"/>
    <lineage>
        <taxon>Eukaryota</taxon>
        <taxon>Fungi</taxon>
        <taxon>Fungi incertae sedis</taxon>
        <taxon>Chytridiomycota</taxon>
        <taxon>Chytridiomycota incertae sedis</taxon>
        <taxon>Neocallimastigomycetes</taxon>
        <taxon>Neocallimastigales</taxon>
        <taxon>Neocallimastigaceae</taxon>
        <taxon>Anaeromyces</taxon>
    </lineage>
</organism>
<evidence type="ECO:0000256" key="3">
    <source>
        <dbReference type="PROSITE-ProRule" id="PRU00023"/>
    </source>
</evidence>
<dbReference type="Gene3D" id="1.25.40.20">
    <property type="entry name" value="Ankyrin repeat-containing domain"/>
    <property type="match status" value="3"/>
</dbReference>
<accession>A0A1Y1WW30</accession>
<dbReference type="Proteomes" id="UP000193944">
    <property type="component" value="Unassembled WGS sequence"/>
</dbReference>
<feature type="repeat" description="ANK" evidence="3">
    <location>
        <begin position="971"/>
        <end position="1003"/>
    </location>
</feature>
<evidence type="ECO:0000313" key="5">
    <source>
        <dbReference type="Proteomes" id="UP000193944"/>
    </source>
</evidence>
<dbReference type="STRING" id="1754192.A0A1Y1WW30"/>
<evidence type="ECO:0000256" key="1">
    <source>
        <dbReference type="ARBA" id="ARBA00022737"/>
    </source>
</evidence>
<comment type="caution">
    <text evidence="4">The sequence shown here is derived from an EMBL/GenBank/DDBJ whole genome shotgun (WGS) entry which is preliminary data.</text>
</comment>
<protein>
    <submittedName>
        <fullName evidence="4">Ankyrin</fullName>
    </submittedName>
</protein>
<dbReference type="Pfam" id="PF12796">
    <property type="entry name" value="Ank_2"/>
    <property type="match status" value="3"/>
</dbReference>
<gene>
    <name evidence="4" type="ORF">BCR32DRAFT_283191</name>
</gene>
<dbReference type="InterPro" id="IPR002110">
    <property type="entry name" value="Ankyrin_rpt"/>
</dbReference>
<evidence type="ECO:0000313" key="4">
    <source>
        <dbReference type="EMBL" id="ORX77406.1"/>
    </source>
</evidence>
<dbReference type="EMBL" id="MCFG01000249">
    <property type="protein sequence ID" value="ORX77406.1"/>
    <property type="molecule type" value="Genomic_DNA"/>
</dbReference>
<keyword evidence="5" id="KW-1185">Reference proteome</keyword>
<dbReference type="AlphaFoldDB" id="A0A1Y1WW30"/>
<dbReference type="PROSITE" id="PS50297">
    <property type="entry name" value="ANK_REP_REGION"/>
    <property type="match status" value="4"/>
</dbReference>
<dbReference type="PANTHER" id="PTHR24198">
    <property type="entry name" value="ANKYRIN REPEAT AND PROTEIN KINASE DOMAIN-CONTAINING PROTEIN"/>
    <property type="match status" value="1"/>
</dbReference>
<proteinExistence type="predicted"/>
<name>A0A1Y1WW30_9FUNG</name>
<dbReference type="SUPFAM" id="SSF48403">
    <property type="entry name" value="Ankyrin repeat"/>
    <property type="match status" value="3"/>
</dbReference>
<dbReference type="SMART" id="SM00248">
    <property type="entry name" value="ANK"/>
    <property type="match status" value="17"/>
</dbReference>
<sequence length="1033" mass="121164">MTNNFEPRFLFKNLIQKKSITEFESYIKESADRLKILNNEHFDILIFSIEVGASLETLKLIIDKGSYNTLNYTITEQEVGNSNGLLGNQFYSNYKTPLFTAISSENFEVANLLIKNQADINYNIITDFNENAINVISYLSINHSLNNKKLNYILSHGFNIKNITTKLITNVIDYKKEIKNNLLETIFNHYIFDNDFILSLLYHYKNQRILSNEQLFYLITKEKSKIKINDTMYDYVVKNSYYKNNDALYTLLVYDSSESTKLLGRIQNYHLFEIAIEKNDYYFVKKILNYVSWDLLKHINFQNILIKAIQKEKYDIVKLLLESLIKQPLFDFKTINFEEILLEGIQTKNVNIMLLIVDALLGFRKDINLSFKEIIILTEFYHNISNTNIKENQNNKTLITTIQYLLKTLLNHSSLNISQNITFENILFMTNFHGNMNNLKFIINHLLNSDSIDFSNFKLSELKDHKSKDHPYIKKNKIEVINLFIENIVDILLNNLNQLKDTLIIEKWIISYLTSVLTIAIKLGNLKSIKTILENDKLKSFININAEDKNKNYPLKYAYYSKNEEIFSYLLNNGADYNKKDLQDISILKHAIQNRNYRILKYILKKPIHIKEKDVINYHHPFPLMKAICQNNYNEIYSILLKNNFKLDNYSYMNMDIDYSKCPFTPLILSYLLGYQRIFKLLIQYSNINDLDFYGYSLLHYAILKEDLETINDLIDREVNVNYKENTLEYGHSALDIALTIGNKNIFFALLNSKNIFFNIRNNGGELPLSTIIKSKYFTTEDKMEMMENLIKKGSFINNFIDVNIPLKSAIQNKNLPLVELLIKYGANVNFIYEKNGYTPIIYAIEAKSFPIVKFLVEKGADINYVLPQKYDYVKETVLLRSIEIGELNIFEYLLEKNAAISFDNEYENYHLIQTINKSGKTDIFKYLVKHDLNSFSSNIIKSIISLNQLDLLKILISQNFTNNINRKDKNGDTPLAHTIHYNNEYLMDYLIRWGADIHSINNKGETIFDLSYKYSHKLRGHTIYNKIKSKVN</sequence>
<feature type="repeat" description="ANK" evidence="3">
    <location>
        <begin position="802"/>
        <end position="834"/>
    </location>
</feature>
<keyword evidence="2 3" id="KW-0040">ANK repeat</keyword>
<dbReference type="OrthoDB" id="296285at2759"/>
<keyword evidence="1" id="KW-0677">Repeat</keyword>
<reference evidence="4 5" key="1">
    <citation type="submission" date="2016-08" db="EMBL/GenBank/DDBJ databases">
        <title>A Parts List for Fungal Cellulosomes Revealed by Comparative Genomics.</title>
        <authorList>
            <consortium name="DOE Joint Genome Institute"/>
            <person name="Haitjema C.H."/>
            <person name="Gilmore S.P."/>
            <person name="Henske J.K."/>
            <person name="Solomon K.V."/>
            <person name="De Groot R."/>
            <person name="Kuo A."/>
            <person name="Mondo S.J."/>
            <person name="Salamov A.A."/>
            <person name="Labutti K."/>
            <person name="Zhao Z."/>
            <person name="Chiniquy J."/>
            <person name="Barry K."/>
            <person name="Brewer H.M."/>
            <person name="Purvine S.O."/>
            <person name="Wright A.T."/>
            <person name="Boxma B."/>
            <person name="Van Alen T."/>
            <person name="Hackstein J.H."/>
            <person name="Baker S.E."/>
            <person name="Grigoriev I.V."/>
            <person name="O'Malley M.A."/>
        </authorList>
    </citation>
    <scope>NUCLEOTIDE SEQUENCE [LARGE SCALE GENOMIC DNA]</scope>
    <source>
        <strain evidence="4 5">S4</strain>
    </source>
</reference>
<reference evidence="4 5" key="2">
    <citation type="submission" date="2016-08" db="EMBL/GenBank/DDBJ databases">
        <title>Pervasive Adenine N6-methylation of Active Genes in Fungi.</title>
        <authorList>
            <consortium name="DOE Joint Genome Institute"/>
            <person name="Mondo S.J."/>
            <person name="Dannebaum R.O."/>
            <person name="Kuo R.C."/>
            <person name="Labutti K."/>
            <person name="Haridas S."/>
            <person name="Kuo A."/>
            <person name="Salamov A."/>
            <person name="Ahrendt S.R."/>
            <person name="Lipzen A."/>
            <person name="Sullivan W."/>
            <person name="Andreopoulos W.B."/>
            <person name="Clum A."/>
            <person name="Lindquist E."/>
            <person name="Daum C."/>
            <person name="Ramamoorthy G.K."/>
            <person name="Gryganskyi A."/>
            <person name="Culley D."/>
            <person name="Magnuson J.K."/>
            <person name="James T.Y."/>
            <person name="O'Malley M.A."/>
            <person name="Stajich J.E."/>
            <person name="Spatafora J.W."/>
            <person name="Visel A."/>
            <person name="Grigoriev I.V."/>
        </authorList>
    </citation>
    <scope>NUCLEOTIDE SEQUENCE [LARGE SCALE GENOMIC DNA]</scope>
    <source>
        <strain evidence="4 5">S4</strain>
    </source>
</reference>
<dbReference type="InterPro" id="IPR036770">
    <property type="entry name" value="Ankyrin_rpt-contain_sf"/>
</dbReference>
<feature type="repeat" description="ANK" evidence="3">
    <location>
        <begin position="550"/>
        <end position="582"/>
    </location>
</feature>
<dbReference type="PANTHER" id="PTHR24198:SF165">
    <property type="entry name" value="ANKYRIN REPEAT-CONTAINING PROTEIN-RELATED"/>
    <property type="match status" value="1"/>
</dbReference>
<feature type="repeat" description="ANK" evidence="3">
    <location>
        <begin position="694"/>
        <end position="726"/>
    </location>
</feature>